<evidence type="ECO:0000313" key="5">
    <source>
        <dbReference type="EMBL" id="COX04425.1"/>
    </source>
</evidence>
<accession>A0A0U0RZ07</accession>
<name>A0A0U0RZ07_MYCTX</name>
<gene>
    <name evidence="3" type="ORF">ERS007703_03404</name>
    <name evidence="4" type="ORF">ERS007720_03080</name>
    <name evidence="5" type="ORF">ERS007739_00567</name>
</gene>
<reference evidence="6 7" key="1">
    <citation type="submission" date="2015-03" db="EMBL/GenBank/DDBJ databases">
        <authorList>
            <consortium name="Pathogen Informatics"/>
        </authorList>
    </citation>
    <scope>NUCLEOTIDE SEQUENCE [LARGE SCALE GENOMIC DNA]</scope>
    <source>
        <strain evidence="6">K00500041</strain>
        <strain evidence="4 8">M09401471</strain>
        <strain evidence="7">N09902308</strain>
    </source>
</reference>
<proteinExistence type="predicted"/>
<evidence type="ECO:0000313" key="7">
    <source>
        <dbReference type="Proteomes" id="UP000039021"/>
    </source>
</evidence>
<dbReference type="EMBL" id="CSAE01000459">
    <property type="protein sequence ID" value="COW33065.1"/>
    <property type="molecule type" value="Genomic_DNA"/>
</dbReference>
<evidence type="ECO:0000256" key="2">
    <source>
        <dbReference type="SAM" id="SignalP"/>
    </source>
</evidence>
<organism evidence="3 6">
    <name type="scientific">Mycobacterium tuberculosis</name>
    <dbReference type="NCBI Taxonomy" id="1773"/>
    <lineage>
        <taxon>Bacteria</taxon>
        <taxon>Bacillati</taxon>
        <taxon>Actinomycetota</taxon>
        <taxon>Actinomycetes</taxon>
        <taxon>Mycobacteriales</taxon>
        <taxon>Mycobacteriaceae</taxon>
        <taxon>Mycobacterium</taxon>
        <taxon>Mycobacterium tuberculosis complex</taxon>
    </lineage>
</organism>
<feature type="signal peptide" evidence="2">
    <location>
        <begin position="1"/>
        <end position="19"/>
    </location>
</feature>
<dbReference type="Proteomes" id="UP000044938">
    <property type="component" value="Unassembled WGS sequence"/>
</dbReference>
<dbReference type="AlphaFoldDB" id="A0A0U0RZ07"/>
<dbReference type="PROSITE" id="PS51257">
    <property type="entry name" value="PROKAR_LIPOPROTEIN"/>
    <property type="match status" value="1"/>
</dbReference>
<evidence type="ECO:0000313" key="6">
    <source>
        <dbReference type="Proteomes" id="UP000038802"/>
    </source>
</evidence>
<dbReference type="Proteomes" id="UP000038802">
    <property type="component" value="Unassembled WGS sequence"/>
</dbReference>
<evidence type="ECO:0000256" key="1">
    <source>
        <dbReference type="SAM" id="MobiDB-lite"/>
    </source>
</evidence>
<evidence type="ECO:0000313" key="8">
    <source>
        <dbReference type="Proteomes" id="UP000044938"/>
    </source>
</evidence>
<dbReference type="Proteomes" id="UP000039021">
    <property type="component" value="Unassembled WGS sequence"/>
</dbReference>
<reference evidence="5" key="2">
    <citation type="submission" date="2015-03" db="EMBL/GenBank/DDBJ databases">
        <authorList>
            <consortium name="Pathogen Informatics"/>
            <person name="Murphy D."/>
        </authorList>
    </citation>
    <scope>NUCLEOTIDE SEQUENCE</scope>
    <source>
        <strain evidence="5">N09902308</strain>
    </source>
</reference>
<evidence type="ECO:0000313" key="4">
    <source>
        <dbReference type="EMBL" id="COW68439.1"/>
    </source>
</evidence>
<keyword evidence="2" id="KW-0732">Signal</keyword>
<evidence type="ECO:0000313" key="3">
    <source>
        <dbReference type="EMBL" id="COW33065.1"/>
    </source>
</evidence>
<sequence>MLRYKAISASTVSSSGAAAGGVSCAVPSATAYDHPSSASTRIEARGSRRRLRVLARGSAIDTCISSLRGSK</sequence>
<feature type="region of interest" description="Disordered" evidence="1">
    <location>
        <begin position="1"/>
        <end position="21"/>
    </location>
</feature>
<reference evidence="3" key="3">
    <citation type="submission" date="2015-03" db="EMBL/GenBank/DDBJ databases">
        <authorList>
            <person name="Murphy D."/>
        </authorList>
    </citation>
    <scope>NUCLEOTIDE SEQUENCE [LARGE SCALE GENOMIC DNA]</scope>
    <source>
        <strain evidence="3">K00500041</strain>
    </source>
</reference>
<dbReference type="EMBL" id="CSAJ01000457">
    <property type="protein sequence ID" value="COW68439.1"/>
    <property type="molecule type" value="Genomic_DNA"/>
</dbReference>
<protein>
    <recommendedName>
        <fullName evidence="9">Secreted protein</fullName>
    </recommendedName>
</protein>
<dbReference type="EMBL" id="CSBK01000168">
    <property type="protein sequence ID" value="COX04425.1"/>
    <property type="molecule type" value="Genomic_DNA"/>
</dbReference>
<feature type="chain" id="PRO_5038210896" description="Secreted protein" evidence="2">
    <location>
        <begin position="20"/>
        <end position="71"/>
    </location>
</feature>
<evidence type="ECO:0008006" key="9">
    <source>
        <dbReference type="Google" id="ProtNLM"/>
    </source>
</evidence>